<evidence type="ECO:0000259" key="4">
    <source>
        <dbReference type="Pfam" id="PF00021"/>
    </source>
</evidence>
<dbReference type="PANTHER" id="PTHR10036">
    <property type="entry name" value="CD59 GLYCOPROTEIN"/>
    <property type="match status" value="1"/>
</dbReference>
<organism evidence="5 6">
    <name type="scientific">Henosepilachna vigintioctopunctata</name>
    <dbReference type="NCBI Taxonomy" id="420089"/>
    <lineage>
        <taxon>Eukaryota</taxon>
        <taxon>Metazoa</taxon>
        <taxon>Ecdysozoa</taxon>
        <taxon>Arthropoda</taxon>
        <taxon>Hexapoda</taxon>
        <taxon>Insecta</taxon>
        <taxon>Pterygota</taxon>
        <taxon>Neoptera</taxon>
        <taxon>Endopterygota</taxon>
        <taxon>Coleoptera</taxon>
        <taxon>Polyphaga</taxon>
        <taxon>Cucujiformia</taxon>
        <taxon>Coccinelloidea</taxon>
        <taxon>Coccinellidae</taxon>
        <taxon>Epilachninae</taxon>
        <taxon>Epilachnini</taxon>
        <taxon>Henosepilachna</taxon>
    </lineage>
</organism>
<name>A0AAW1UZS0_9CUCU</name>
<keyword evidence="1 3" id="KW-0732">Signal</keyword>
<dbReference type="InterPro" id="IPR016054">
    <property type="entry name" value="LY6_UPA_recep-like"/>
</dbReference>
<sequence length="210" mass="24163">MGSKKIALLVFTLFQFLHFGYTLSCRKCSSTDYNSDCRLGTEENLFECPEDEDACYEEYLIGSEKKNGDYVPLYRRGCAPNDWCSRQRNLHGNSLKFCKTCQSDKCNNDRFGAANSSMLECYTCMSYNPQSACRYGTCDFFLTCAEGYNRCYQEYIVTGTWPQPYHSRWKRGCGKEDYCSSEENSLGKALVSCTRCKRDLCNTEELANDY</sequence>
<dbReference type="AlphaFoldDB" id="A0AAW1UZS0"/>
<dbReference type="SUPFAM" id="SSF57302">
    <property type="entry name" value="Snake toxin-like"/>
    <property type="match status" value="2"/>
</dbReference>
<gene>
    <name evidence="5" type="ORF">WA026_001103</name>
</gene>
<proteinExistence type="predicted"/>
<evidence type="ECO:0000256" key="3">
    <source>
        <dbReference type="SAM" id="SignalP"/>
    </source>
</evidence>
<dbReference type="Proteomes" id="UP001431783">
    <property type="component" value="Unassembled WGS sequence"/>
</dbReference>
<evidence type="ECO:0000256" key="1">
    <source>
        <dbReference type="ARBA" id="ARBA00022729"/>
    </source>
</evidence>
<evidence type="ECO:0000313" key="5">
    <source>
        <dbReference type="EMBL" id="KAK9888882.1"/>
    </source>
</evidence>
<evidence type="ECO:0000313" key="6">
    <source>
        <dbReference type="Proteomes" id="UP001431783"/>
    </source>
</evidence>
<evidence type="ECO:0000256" key="2">
    <source>
        <dbReference type="ARBA" id="ARBA00023157"/>
    </source>
</evidence>
<keyword evidence="6" id="KW-1185">Reference proteome</keyword>
<feature type="signal peptide" evidence="3">
    <location>
        <begin position="1"/>
        <end position="22"/>
    </location>
</feature>
<comment type="caution">
    <text evidence="5">The sequence shown here is derived from an EMBL/GenBank/DDBJ whole genome shotgun (WGS) entry which is preliminary data.</text>
</comment>
<feature type="domain" description="UPAR/Ly6" evidence="4">
    <location>
        <begin position="119"/>
        <end position="203"/>
    </location>
</feature>
<protein>
    <recommendedName>
        <fullName evidence="4">UPAR/Ly6 domain-containing protein</fullName>
    </recommendedName>
</protein>
<dbReference type="Pfam" id="PF00021">
    <property type="entry name" value="UPAR_LY6"/>
    <property type="match status" value="2"/>
</dbReference>
<dbReference type="EMBL" id="JARQZJ010000121">
    <property type="protein sequence ID" value="KAK9888882.1"/>
    <property type="molecule type" value="Genomic_DNA"/>
</dbReference>
<feature type="domain" description="UPAR/Ly6" evidence="4">
    <location>
        <begin position="22"/>
        <end position="108"/>
    </location>
</feature>
<accession>A0AAW1UZS0</accession>
<dbReference type="Gene3D" id="2.10.60.10">
    <property type="entry name" value="CD59"/>
    <property type="match status" value="1"/>
</dbReference>
<dbReference type="InterPro" id="IPR045860">
    <property type="entry name" value="Snake_toxin-like_sf"/>
</dbReference>
<feature type="chain" id="PRO_5043374020" description="UPAR/Ly6 domain-containing protein" evidence="3">
    <location>
        <begin position="23"/>
        <end position="210"/>
    </location>
</feature>
<reference evidence="5 6" key="1">
    <citation type="submission" date="2023-03" db="EMBL/GenBank/DDBJ databases">
        <title>Genome insight into feeding habits of ladybird beetles.</title>
        <authorList>
            <person name="Li H.-S."/>
            <person name="Huang Y.-H."/>
            <person name="Pang H."/>
        </authorList>
    </citation>
    <scope>NUCLEOTIDE SEQUENCE [LARGE SCALE GENOMIC DNA]</scope>
    <source>
        <strain evidence="5">SYSU_2023b</strain>
        <tissue evidence="5">Whole body</tissue>
    </source>
</reference>
<keyword evidence="2" id="KW-1015">Disulfide bond</keyword>